<dbReference type="EMBL" id="JALKFT010000010">
    <property type="protein sequence ID" value="MCK9876504.1"/>
    <property type="molecule type" value="Genomic_DNA"/>
</dbReference>
<proteinExistence type="predicted"/>
<name>A0ABT0JYY9_9ACTN</name>
<evidence type="ECO:0000313" key="2">
    <source>
        <dbReference type="Proteomes" id="UP001201873"/>
    </source>
</evidence>
<reference evidence="1 2" key="1">
    <citation type="submission" date="2022-04" db="EMBL/GenBank/DDBJ databases">
        <title>Genome diversity in the genus Frankia.</title>
        <authorList>
            <person name="Carlos-Shanley C."/>
            <person name="Hahn D."/>
        </authorList>
    </citation>
    <scope>NUCLEOTIDE SEQUENCE [LARGE SCALE GENOMIC DNA]</scope>
    <source>
        <strain evidence="1 2">Ag45/Mut15</strain>
    </source>
</reference>
<evidence type="ECO:0008006" key="3">
    <source>
        <dbReference type="Google" id="ProtNLM"/>
    </source>
</evidence>
<gene>
    <name evidence="1" type="ORF">MXD59_12085</name>
</gene>
<keyword evidence="2" id="KW-1185">Reference proteome</keyword>
<comment type="caution">
    <text evidence="1">The sequence shown here is derived from an EMBL/GenBank/DDBJ whole genome shotgun (WGS) entry which is preliminary data.</text>
</comment>
<evidence type="ECO:0000313" key="1">
    <source>
        <dbReference type="EMBL" id="MCK9876504.1"/>
    </source>
</evidence>
<protein>
    <recommendedName>
        <fullName evidence="3">Secreted protein</fullName>
    </recommendedName>
</protein>
<accession>A0ABT0JYY9</accession>
<dbReference type="Proteomes" id="UP001201873">
    <property type="component" value="Unassembled WGS sequence"/>
</dbReference>
<dbReference type="RefSeq" id="WP_248824755.1">
    <property type="nucleotide sequence ID" value="NZ_JALKFT010000010.1"/>
</dbReference>
<sequence length="75" mass="7823">MAPLAATRTPLVGMAPLVGMMLTPTRALAPKMLPVRGVLLAAGAPRTGWVPRTMPLTGQVLPVWQAPLTEPAVLT</sequence>
<organism evidence="1 2">
    <name type="scientific">Frankia umida</name>
    <dbReference type="NCBI Taxonomy" id="573489"/>
    <lineage>
        <taxon>Bacteria</taxon>
        <taxon>Bacillati</taxon>
        <taxon>Actinomycetota</taxon>
        <taxon>Actinomycetes</taxon>
        <taxon>Frankiales</taxon>
        <taxon>Frankiaceae</taxon>
        <taxon>Frankia</taxon>
    </lineage>
</organism>